<gene>
    <name evidence="1" type="ORF">NECAME_12074</name>
</gene>
<dbReference type="EMBL" id="KI660266">
    <property type="protein sequence ID" value="ETN75900.1"/>
    <property type="molecule type" value="Genomic_DNA"/>
</dbReference>
<dbReference type="OrthoDB" id="5841771at2759"/>
<evidence type="ECO:0000313" key="2">
    <source>
        <dbReference type="Proteomes" id="UP000053676"/>
    </source>
</evidence>
<proteinExistence type="predicted"/>
<dbReference type="Proteomes" id="UP000053676">
    <property type="component" value="Unassembled WGS sequence"/>
</dbReference>
<name>W2T1M7_NECAM</name>
<evidence type="ECO:0000313" key="1">
    <source>
        <dbReference type="EMBL" id="ETN75900.1"/>
    </source>
</evidence>
<reference evidence="2" key="1">
    <citation type="journal article" date="2014" name="Nat. Genet.">
        <title>Genome of the human hookworm Necator americanus.</title>
        <authorList>
            <person name="Tang Y.T."/>
            <person name="Gao X."/>
            <person name="Rosa B.A."/>
            <person name="Abubucker S."/>
            <person name="Hallsworth-Pepin K."/>
            <person name="Martin J."/>
            <person name="Tyagi R."/>
            <person name="Heizer E."/>
            <person name="Zhang X."/>
            <person name="Bhonagiri-Palsikar V."/>
            <person name="Minx P."/>
            <person name="Warren W.C."/>
            <person name="Wang Q."/>
            <person name="Zhan B."/>
            <person name="Hotez P.J."/>
            <person name="Sternberg P.W."/>
            <person name="Dougall A."/>
            <person name="Gaze S.T."/>
            <person name="Mulvenna J."/>
            <person name="Sotillo J."/>
            <person name="Ranganathan S."/>
            <person name="Rabelo E.M."/>
            <person name="Wilson R.K."/>
            <person name="Felgner P.L."/>
            <person name="Bethony J."/>
            <person name="Hawdon J.M."/>
            <person name="Gasser R.B."/>
            <person name="Loukas A."/>
            <person name="Mitreva M."/>
        </authorList>
    </citation>
    <scope>NUCLEOTIDE SEQUENCE [LARGE SCALE GENOMIC DNA]</scope>
</reference>
<dbReference type="AlphaFoldDB" id="W2T1M7"/>
<dbReference type="KEGG" id="nai:NECAME_12074"/>
<accession>W2T1M7</accession>
<sequence length="101" mass="11737">MVEFIGCTDDCGNTIVWSDQIEFVVDHFNLFKNQAFGLYLITVIRHFRASEFPRWKVTGIKKAVQLFRNVCVKSKSNNNILALFGLFKEDVWIAYTFTSFS</sequence>
<protein>
    <submittedName>
        <fullName evidence="1">Uncharacterized protein</fullName>
    </submittedName>
</protein>
<keyword evidence="2" id="KW-1185">Reference proteome</keyword>
<organism evidence="1 2">
    <name type="scientific">Necator americanus</name>
    <name type="common">Human hookworm</name>
    <dbReference type="NCBI Taxonomy" id="51031"/>
    <lineage>
        <taxon>Eukaryota</taxon>
        <taxon>Metazoa</taxon>
        <taxon>Ecdysozoa</taxon>
        <taxon>Nematoda</taxon>
        <taxon>Chromadorea</taxon>
        <taxon>Rhabditida</taxon>
        <taxon>Rhabditina</taxon>
        <taxon>Rhabditomorpha</taxon>
        <taxon>Strongyloidea</taxon>
        <taxon>Ancylostomatidae</taxon>
        <taxon>Bunostominae</taxon>
        <taxon>Necator</taxon>
    </lineage>
</organism>